<feature type="compositionally biased region" description="Pro residues" evidence="1">
    <location>
        <begin position="313"/>
        <end position="328"/>
    </location>
</feature>
<sequence>MISRRPLPRCTSSSLLFLLAPHSRILLPPTTTHLIRLASRTSAKKAHRRTPLPPPTAPSQPPPPTPSTITLVHDSKRNNKRSIPDVSDDAREDGRVLVYTGALNNWLDKFRLFAGFMTGVPLMALPWVQVSSVVPIEQTVGLVGLACSIPWIATHIIFKNYVTRMYRYPAPPSAQTPSPSTNKKKSQTTNHNHHHLPAFSSPHAALAFETRTLWGSKRETLVRVSNLRYNPKWVLRVWQAIPDPESGYRKTKSLFVEPRLIRDDAVLKGLWTQVQRQSPAVDQEATWFHRFTTDTVDGEGDMAATATGGPPAGATPPPGTITPSPTPTPSESSSPTKAK</sequence>
<name>A0AAD5TKF9_9FUNG</name>
<reference evidence="3" key="1">
    <citation type="submission" date="2020-05" db="EMBL/GenBank/DDBJ databases">
        <title>Phylogenomic resolution of chytrid fungi.</title>
        <authorList>
            <person name="Stajich J.E."/>
            <person name="Amses K."/>
            <person name="Simmons R."/>
            <person name="Seto K."/>
            <person name="Myers J."/>
            <person name="Bonds A."/>
            <person name="Quandt C.A."/>
            <person name="Barry K."/>
            <person name="Liu P."/>
            <person name="Grigoriev I."/>
            <person name="Longcore J.E."/>
            <person name="James T.Y."/>
        </authorList>
    </citation>
    <scope>NUCLEOTIDE SEQUENCE</scope>
    <source>
        <strain evidence="3">JEL0379</strain>
    </source>
</reference>
<keyword evidence="4" id="KW-1185">Reference proteome</keyword>
<dbReference type="AlphaFoldDB" id="A0AAD5TKF9"/>
<dbReference type="Proteomes" id="UP001212152">
    <property type="component" value="Unassembled WGS sequence"/>
</dbReference>
<keyword evidence="2" id="KW-0472">Membrane</keyword>
<protein>
    <submittedName>
        <fullName evidence="3">Uncharacterized protein</fullName>
    </submittedName>
</protein>
<feature type="compositionally biased region" description="Low complexity" evidence="1">
    <location>
        <begin position="329"/>
        <end position="339"/>
    </location>
</feature>
<feature type="region of interest" description="Disordered" evidence="1">
    <location>
        <begin position="295"/>
        <end position="339"/>
    </location>
</feature>
<keyword evidence="2" id="KW-1133">Transmembrane helix</keyword>
<feature type="region of interest" description="Disordered" evidence="1">
    <location>
        <begin position="38"/>
        <end position="87"/>
    </location>
</feature>
<evidence type="ECO:0000313" key="4">
    <source>
        <dbReference type="Proteomes" id="UP001212152"/>
    </source>
</evidence>
<proteinExistence type="predicted"/>
<feature type="region of interest" description="Disordered" evidence="1">
    <location>
        <begin position="171"/>
        <end position="196"/>
    </location>
</feature>
<feature type="transmembrane region" description="Helical" evidence="2">
    <location>
        <begin position="110"/>
        <end position="128"/>
    </location>
</feature>
<feature type="transmembrane region" description="Helical" evidence="2">
    <location>
        <begin position="140"/>
        <end position="158"/>
    </location>
</feature>
<gene>
    <name evidence="3" type="ORF">HDU87_003075</name>
</gene>
<organism evidence="3 4">
    <name type="scientific">Geranomyces variabilis</name>
    <dbReference type="NCBI Taxonomy" id="109894"/>
    <lineage>
        <taxon>Eukaryota</taxon>
        <taxon>Fungi</taxon>
        <taxon>Fungi incertae sedis</taxon>
        <taxon>Chytridiomycota</taxon>
        <taxon>Chytridiomycota incertae sedis</taxon>
        <taxon>Chytridiomycetes</taxon>
        <taxon>Spizellomycetales</taxon>
        <taxon>Powellomycetaceae</taxon>
        <taxon>Geranomyces</taxon>
    </lineage>
</organism>
<evidence type="ECO:0000256" key="2">
    <source>
        <dbReference type="SAM" id="Phobius"/>
    </source>
</evidence>
<accession>A0AAD5TKF9</accession>
<evidence type="ECO:0000256" key="1">
    <source>
        <dbReference type="SAM" id="MobiDB-lite"/>
    </source>
</evidence>
<feature type="compositionally biased region" description="Basic residues" evidence="1">
    <location>
        <begin position="182"/>
        <end position="196"/>
    </location>
</feature>
<keyword evidence="2" id="KW-0812">Transmembrane</keyword>
<evidence type="ECO:0000313" key="3">
    <source>
        <dbReference type="EMBL" id="KAJ3179119.1"/>
    </source>
</evidence>
<feature type="compositionally biased region" description="Pro residues" evidence="1">
    <location>
        <begin position="51"/>
        <end position="66"/>
    </location>
</feature>
<comment type="caution">
    <text evidence="3">The sequence shown here is derived from an EMBL/GenBank/DDBJ whole genome shotgun (WGS) entry which is preliminary data.</text>
</comment>
<dbReference type="EMBL" id="JADGJQ010000022">
    <property type="protein sequence ID" value="KAJ3179119.1"/>
    <property type="molecule type" value="Genomic_DNA"/>
</dbReference>